<accession>A0A0E2BBG6</accession>
<sequence length="95" mass="10942">MKINYNWKNVDHSKAAEKYANNKLDRVSKYLHTVQSFEISFEMIHGEVTANLNLHGDGNKFNAQNSDKDIYACIDGLEDKIVKQVSKHHDKKANH</sequence>
<evidence type="ECO:0000256" key="3">
    <source>
        <dbReference type="ARBA" id="ARBA00041148"/>
    </source>
</evidence>
<evidence type="ECO:0000313" key="5">
    <source>
        <dbReference type="Proteomes" id="UP000006253"/>
    </source>
</evidence>
<dbReference type="GO" id="GO:0022627">
    <property type="term" value="C:cytosolic small ribosomal subunit"/>
    <property type="evidence" value="ECO:0007669"/>
    <property type="project" value="TreeGrafter"/>
</dbReference>
<dbReference type="EMBL" id="AHMY02000054">
    <property type="protein sequence ID" value="EKO14475.1"/>
    <property type="molecule type" value="Genomic_DNA"/>
</dbReference>
<comment type="subunit">
    <text evidence="2">Associates exclusively with 100S ribosomes, which are dimers of 70S ribosomes.</text>
</comment>
<evidence type="ECO:0000256" key="2">
    <source>
        <dbReference type="ARBA" id="ARBA00038695"/>
    </source>
</evidence>
<dbReference type="FunFam" id="3.30.160.100:FF:000008">
    <property type="entry name" value="Ribosomal subunit interface protein"/>
    <property type="match status" value="1"/>
</dbReference>
<dbReference type="Pfam" id="PF02482">
    <property type="entry name" value="Ribosomal_S30AE"/>
    <property type="match status" value="1"/>
</dbReference>
<dbReference type="InterPro" id="IPR036567">
    <property type="entry name" value="RHF-like"/>
</dbReference>
<name>A0A0E2BBG6_9LEPT</name>
<dbReference type="InterPro" id="IPR003489">
    <property type="entry name" value="RHF/RaiA"/>
</dbReference>
<dbReference type="SUPFAM" id="SSF69754">
    <property type="entry name" value="Ribosome binding protein Y (YfiA homologue)"/>
    <property type="match status" value="1"/>
</dbReference>
<dbReference type="RefSeq" id="WP_004750477.1">
    <property type="nucleotide sequence ID" value="NZ_AHMY02000054.1"/>
</dbReference>
<protein>
    <recommendedName>
        <fullName evidence="3">Ribosome hibernation promoting factor</fullName>
    </recommendedName>
</protein>
<dbReference type="GeneID" id="34314448"/>
<dbReference type="InterPro" id="IPR050574">
    <property type="entry name" value="HPF/YfiA_ribosome-assoc"/>
</dbReference>
<gene>
    <name evidence="4" type="primary">raiA</name>
    <name evidence="4" type="ORF">LEP1GSC081_3848</name>
</gene>
<organism evidence="4 5">
    <name type="scientific">Leptospira kirschneri str. H1</name>
    <dbReference type="NCBI Taxonomy" id="1049966"/>
    <lineage>
        <taxon>Bacteria</taxon>
        <taxon>Pseudomonadati</taxon>
        <taxon>Spirochaetota</taxon>
        <taxon>Spirochaetia</taxon>
        <taxon>Leptospirales</taxon>
        <taxon>Leptospiraceae</taxon>
        <taxon>Leptospira</taxon>
    </lineage>
</organism>
<dbReference type="NCBIfam" id="TIGR00741">
    <property type="entry name" value="yfiA"/>
    <property type="match status" value="1"/>
</dbReference>
<evidence type="ECO:0000313" key="4">
    <source>
        <dbReference type="EMBL" id="EKO14475.1"/>
    </source>
</evidence>
<dbReference type="PANTHER" id="PTHR33231">
    <property type="entry name" value="30S RIBOSOMAL PROTEIN"/>
    <property type="match status" value="1"/>
</dbReference>
<evidence type="ECO:0000256" key="1">
    <source>
        <dbReference type="ARBA" id="ARBA00022845"/>
    </source>
</evidence>
<dbReference type="GO" id="GO:0045900">
    <property type="term" value="P:negative regulation of translational elongation"/>
    <property type="evidence" value="ECO:0007669"/>
    <property type="project" value="TreeGrafter"/>
</dbReference>
<dbReference type="CDD" id="cd00552">
    <property type="entry name" value="RaiA"/>
    <property type="match status" value="1"/>
</dbReference>
<proteinExistence type="predicted"/>
<dbReference type="Gene3D" id="3.30.160.100">
    <property type="entry name" value="Ribosome hibernation promotion factor-like"/>
    <property type="match status" value="1"/>
</dbReference>
<keyword evidence="1" id="KW-0810">Translation regulation</keyword>
<dbReference type="AlphaFoldDB" id="A0A0E2BBG6"/>
<dbReference type="PANTHER" id="PTHR33231:SF1">
    <property type="entry name" value="30S RIBOSOMAL PROTEIN"/>
    <property type="match status" value="1"/>
</dbReference>
<reference evidence="4 5" key="1">
    <citation type="submission" date="2012-10" db="EMBL/GenBank/DDBJ databases">
        <authorList>
            <person name="Harkins D.M."/>
            <person name="Durkin A.S."/>
            <person name="Brinkac L.M."/>
            <person name="Selengut J.D."/>
            <person name="Sanka R."/>
            <person name="DePew J."/>
            <person name="Purushe J."/>
            <person name="Peacock S.J."/>
            <person name="Thaipadungpanit J."/>
            <person name="Wuthiekanun V.W."/>
            <person name="Day N.P."/>
            <person name="Vinetz J.M."/>
            <person name="Sutton G.G."/>
            <person name="Nelson W.C."/>
            <person name="Fouts D.E."/>
        </authorList>
    </citation>
    <scope>NUCLEOTIDE SEQUENCE [LARGE SCALE GENOMIC DNA]</scope>
    <source>
        <strain evidence="4 5">H1</strain>
    </source>
</reference>
<dbReference type="Proteomes" id="UP000006253">
    <property type="component" value="Unassembled WGS sequence"/>
</dbReference>
<comment type="caution">
    <text evidence="4">The sequence shown here is derived from an EMBL/GenBank/DDBJ whole genome shotgun (WGS) entry which is preliminary data.</text>
</comment>
<dbReference type="GO" id="GO:0043024">
    <property type="term" value="F:ribosomal small subunit binding"/>
    <property type="evidence" value="ECO:0007669"/>
    <property type="project" value="TreeGrafter"/>
</dbReference>